<reference evidence="13" key="1">
    <citation type="submission" date="2021-01" db="EMBL/GenBank/DDBJ databases">
        <authorList>
            <consortium name="Genoscope - CEA"/>
            <person name="William W."/>
        </authorList>
    </citation>
    <scope>NUCLEOTIDE SEQUENCE</scope>
</reference>
<evidence type="ECO:0000313" key="13">
    <source>
        <dbReference type="EMBL" id="CAF1698398.1"/>
    </source>
</evidence>
<dbReference type="SUPFAM" id="SSF56112">
    <property type="entry name" value="Protein kinase-like (PK-like)"/>
    <property type="match status" value="1"/>
</dbReference>
<dbReference type="FunFam" id="3.30.200.20:FF:000432">
    <property type="entry name" value="LRR receptor-like serine/threonine-protein kinase EFR"/>
    <property type="match status" value="1"/>
</dbReference>
<gene>
    <name evidence="13" type="ORF">DARMORV10_C03P13730.1</name>
</gene>
<keyword evidence="7" id="KW-1133">Transmembrane helix</keyword>
<dbReference type="InterPro" id="IPR017441">
    <property type="entry name" value="Protein_kinase_ATP_BS"/>
</dbReference>
<keyword evidence="10" id="KW-0547">Nucleotide-binding</keyword>
<dbReference type="Pfam" id="PF08263">
    <property type="entry name" value="LRRNT_2"/>
    <property type="match status" value="1"/>
</dbReference>
<accession>A0A816I181</accession>
<dbReference type="FunFam" id="3.80.10.10:FF:000095">
    <property type="entry name" value="LRR receptor-like serine/threonine-protein kinase GSO1"/>
    <property type="match status" value="1"/>
</dbReference>
<evidence type="ECO:0000256" key="8">
    <source>
        <dbReference type="ARBA" id="ARBA00023136"/>
    </source>
</evidence>
<dbReference type="SUPFAM" id="SSF52047">
    <property type="entry name" value="RNI-like"/>
    <property type="match status" value="1"/>
</dbReference>
<dbReference type="SUPFAM" id="SSF52058">
    <property type="entry name" value="L domain-like"/>
    <property type="match status" value="1"/>
</dbReference>
<evidence type="ECO:0000256" key="6">
    <source>
        <dbReference type="ARBA" id="ARBA00022737"/>
    </source>
</evidence>
<proteinExistence type="inferred from homology"/>
<comment type="subcellular location">
    <subcellularLocation>
        <location evidence="1">Membrane</location>
        <topology evidence="1">Single-pass type I membrane protein</topology>
    </subcellularLocation>
</comment>
<evidence type="ECO:0000259" key="12">
    <source>
        <dbReference type="PROSITE" id="PS50011"/>
    </source>
</evidence>
<evidence type="ECO:0000256" key="4">
    <source>
        <dbReference type="ARBA" id="ARBA00022692"/>
    </source>
</evidence>
<keyword evidence="5 11" id="KW-0732">Signal</keyword>
<dbReference type="Gene3D" id="1.10.510.10">
    <property type="entry name" value="Transferase(Phosphotransferase) domain 1"/>
    <property type="match status" value="2"/>
</dbReference>
<evidence type="ECO:0000256" key="3">
    <source>
        <dbReference type="ARBA" id="ARBA00022614"/>
    </source>
</evidence>
<name>A0A816I181_BRANA</name>
<dbReference type="PROSITE" id="PS00107">
    <property type="entry name" value="PROTEIN_KINASE_ATP"/>
    <property type="match status" value="1"/>
</dbReference>
<protein>
    <submittedName>
        <fullName evidence="13">(rape) hypothetical protein</fullName>
    </submittedName>
</protein>
<feature type="domain" description="Protein kinase" evidence="12">
    <location>
        <begin position="629"/>
        <end position="892"/>
    </location>
</feature>
<keyword evidence="6" id="KW-0677">Repeat</keyword>
<dbReference type="Pfam" id="PF07714">
    <property type="entry name" value="PK_Tyr_Ser-Thr"/>
    <property type="match status" value="1"/>
</dbReference>
<keyword evidence="3" id="KW-0433">Leucine-rich repeat</keyword>
<evidence type="ECO:0000256" key="7">
    <source>
        <dbReference type="ARBA" id="ARBA00022989"/>
    </source>
</evidence>
<dbReference type="PROSITE" id="PS50011">
    <property type="entry name" value="PROTEIN_KINASE_DOM"/>
    <property type="match status" value="1"/>
</dbReference>
<organism evidence="13">
    <name type="scientific">Brassica napus</name>
    <name type="common">Rape</name>
    <dbReference type="NCBI Taxonomy" id="3708"/>
    <lineage>
        <taxon>Eukaryota</taxon>
        <taxon>Viridiplantae</taxon>
        <taxon>Streptophyta</taxon>
        <taxon>Embryophyta</taxon>
        <taxon>Tracheophyta</taxon>
        <taxon>Spermatophyta</taxon>
        <taxon>Magnoliopsida</taxon>
        <taxon>eudicotyledons</taxon>
        <taxon>Gunneridae</taxon>
        <taxon>Pentapetalae</taxon>
        <taxon>rosids</taxon>
        <taxon>malvids</taxon>
        <taxon>Brassicales</taxon>
        <taxon>Brassicaceae</taxon>
        <taxon>Brassiceae</taxon>
        <taxon>Brassica</taxon>
    </lineage>
</organism>
<dbReference type="PANTHER" id="PTHR48056:SF89">
    <property type="entry name" value="OS06G0585982 PROTEIN"/>
    <property type="match status" value="1"/>
</dbReference>
<keyword evidence="9" id="KW-0325">Glycoprotein</keyword>
<dbReference type="SMART" id="SM00369">
    <property type="entry name" value="LRR_TYP"/>
    <property type="match status" value="5"/>
</dbReference>
<dbReference type="EMBL" id="HG994367">
    <property type="protein sequence ID" value="CAF1698398.1"/>
    <property type="molecule type" value="Genomic_DNA"/>
</dbReference>
<dbReference type="InterPro" id="IPR001611">
    <property type="entry name" value="Leu-rich_rpt"/>
</dbReference>
<dbReference type="FunFam" id="3.80.10.10:FF:000275">
    <property type="entry name" value="Leucine-rich repeat receptor-like protein kinase"/>
    <property type="match status" value="1"/>
</dbReference>
<feature type="signal peptide" evidence="11">
    <location>
        <begin position="1"/>
        <end position="21"/>
    </location>
</feature>
<dbReference type="GO" id="GO:0004672">
    <property type="term" value="F:protein kinase activity"/>
    <property type="evidence" value="ECO:0007669"/>
    <property type="project" value="InterPro"/>
</dbReference>
<dbReference type="InterPro" id="IPR001245">
    <property type="entry name" value="Ser-Thr/Tyr_kinase_cat_dom"/>
</dbReference>
<feature type="chain" id="PRO_5032552895" evidence="11">
    <location>
        <begin position="22"/>
        <end position="899"/>
    </location>
</feature>
<evidence type="ECO:0000256" key="9">
    <source>
        <dbReference type="ARBA" id="ARBA00023180"/>
    </source>
</evidence>
<evidence type="ECO:0000256" key="5">
    <source>
        <dbReference type="ARBA" id="ARBA00022729"/>
    </source>
</evidence>
<dbReference type="InterPro" id="IPR013210">
    <property type="entry name" value="LRR_N_plant-typ"/>
</dbReference>
<dbReference type="Proteomes" id="UP001295469">
    <property type="component" value="Chromosome C03"/>
</dbReference>
<evidence type="ECO:0000256" key="11">
    <source>
        <dbReference type="SAM" id="SignalP"/>
    </source>
</evidence>
<dbReference type="AlphaFoldDB" id="A0A816I181"/>
<dbReference type="GO" id="GO:0005524">
    <property type="term" value="F:ATP binding"/>
    <property type="evidence" value="ECO:0007669"/>
    <property type="project" value="UniProtKB-UniRule"/>
</dbReference>
<keyword evidence="4" id="KW-0812">Transmembrane</keyword>
<feature type="binding site" evidence="10">
    <location>
        <position position="658"/>
    </location>
    <ligand>
        <name>ATP</name>
        <dbReference type="ChEBI" id="CHEBI:30616"/>
    </ligand>
</feature>
<dbReference type="InterPro" id="IPR000719">
    <property type="entry name" value="Prot_kinase_dom"/>
</dbReference>
<dbReference type="Pfam" id="PF00560">
    <property type="entry name" value="LRR_1"/>
    <property type="match status" value="7"/>
</dbReference>
<dbReference type="Gene3D" id="3.80.10.10">
    <property type="entry name" value="Ribonuclease Inhibitor"/>
    <property type="match status" value="4"/>
</dbReference>
<keyword evidence="10" id="KW-0067">ATP-binding</keyword>
<comment type="similarity">
    <text evidence="2">Belongs to the RLP family.</text>
</comment>
<dbReference type="PANTHER" id="PTHR48056">
    <property type="entry name" value="LRR RECEPTOR-LIKE SERINE/THREONINE-PROTEIN KINASE-RELATED"/>
    <property type="match status" value="1"/>
</dbReference>
<dbReference type="InterPro" id="IPR032675">
    <property type="entry name" value="LRR_dom_sf"/>
</dbReference>
<dbReference type="GO" id="GO:0016020">
    <property type="term" value="C:membrane"/>
    <property type="evidence" value="ECO:0007669"/>
    <property type="project" value="UniProtKB-SubCell"/>
</dbReference>
<evidence type="ECO:0000256" key="2">
    <source>
        <dbReference type="ARBA" id="ARBA00009592"/>
    </source>
</evidence>
<dbReference type="InterPro" id="IPR050647">
    <property type="entry name" value="Plant_LRR-RLKs"/>
</dbReference>
<dbReference type="InterPro" id="IPR011009">
    <property type="entry name" value="Kinase-like_dom_sf"/>
</dbReference>
<dbReference type="InterPro" id="IPR003591">
    <property type="entry name" value="Leu-rich_rpt_typical-subtyp"/>
</dbReference>
<keyword evidence="8" id="KW-0472">Membrane</keyword>
<evidence type="ECO:0000256" key="10">
    <source>
        <dbReference type="PROSITE-ProRule" id="PRU10141"/>
    </source>
</evidence>
<sequence>MKLFLLLYFSVLMLLEALGNSHETDKQALLKFKSQVSEEKKVLLSSWNNSFPLCKWTGVTCGGKHNRVAGLDLGGFKLGGVISPSIGNLSFLQSLNFTGNSFGETIPQELGNLFRLQHLFMSYNFLDGGILSSLFNCSRLLDLSLFSNHLGQGLPSELGSLTKLVNLDLGKNNLKGKLPVSLGNLTSLRELSFLENNLEGEIPDAIARLTQMVVFALYTNHFSGVFPPAIYNLSSLQYLSMFGNSFTGNLRSHFGNLLPSLRGLYIGNNSLTGTIPSTLANISTLQVLGMELNSLTGSIPPNFAKLQDLQVLSLNHNSLGNFSAGDLEFLVDLTNSTQLQVVDVAFNRLGGELPASIANLSMNFNILLLRNNFISGSIPHDIGNLIGLQAFWLSQNLLKGPIPASFGKISGMVGFGVHTNRMSGEIPYSLGNITRLETLQLSNNNFEGIIPPSLGKCSYLLDLSIENNKFNGIIPKEILQISTLVSLNMSNNLLTGSLPGDVGRLENLDISGLVGIKEVDFSSNNLSGRIPEYLTNFSLLEYLNLSFNNFERNVPTEGKFKNSTIVSVFGNQNPCGGVLELRLQPCSTQPAGNSRMKLVIGNNEATPSILGFFHEMISYVDLRNATYGFSSSNLIGSGSFGTVFKAFLPAENKVVAVKVLNIQRRGAMRSFMVESESLKNIRHRNLVKLLTACSSIDFQGNEFRALIYEYMPNGSLDMWLHPKEMEKISRPSRTLTLLERINIEIDVASVFWNDDLTAHETFSNQLSSAGVRGSIGYAAPEYAMGGEISVHGDAYSFGILILEMFSGKRPTDEMFGGDFTLGSCIRSSLPEQVLDVADESVLHDGLRIGFPVAECLTKVLELGLGCSEESPANRLGMSEEAKDECRVSNLIFGIGNFYP</sequence>
<evidence type="ECO:0000256" key="1">
    <source>
        <dbReference type="ARBA" id="ARBA00004479"/>
    </source>
</evidence>